<sequence length="108" mass="13023">MYNVRSAKKKKWKTILQIIGGEALFERIHGLCNLMPNQGPLFHHRHTIFQLKKFTLCAANHLATQSEKLKISLSYYFQKIKRRKYESKRAEYLLHHIEQSYCQMMQRR</sequence>
<keyword evidence="1" id="KW-1185">Reference proteome</keyword>
<evidence type="ECO:0000313" key="1">
    <source>
        <dbReference type="Proteomes" id="UP000887564"/>
    </source>
</evidence>
<evidence type="ECO:0000313" key="2">
    <source>
        <dbReference type="WBParaSite" id="PEQ_0001185701-mRNA-1"/>
    </source>
</evidence>
<dbReference type="WBParaSite" id="PEQ_0001185701-mRNA-1">
    <property type="protein sequence ID" value="PEQ_0001185701-mRNA-1"/>
    <property type="gene ID" value="PEQ_0001185701"/>
</dbReference>
<dbReference type="AlphaFoldDB" id="A0A914S0H0"/>
<name>A0A914S0H0_PAREQ</name>
<accession>A0A914S0H0</accession>
<protein>
    <submittedName>
        <fullName evidence="2">Uncharacterized protein</fullName>
    </submittedName>
</protein>
<reference evidence="2" key="1">
    <citation type="submission" date="2022-11" db="UniProtKB">
        <authorList>
            <consortium name="WormBaseParasite"/>
        </authorList>
    </citation>
    <scope>IDENTIFICATION</scope>
</reference>
<dbReference type="Proteomes" id="UP000887564">
    <property type="component" value="Unplaced"/>
</dbReference>
<proteinExistence type="predicted"/>
<organism evidence="1 2">
    <name type="scientific">Parascaris equorum</name>
    <name type="common">Equine roundworm</name>
    <dbReference type="NCBI Taxonomy" id="6256"/>
    <lineage>
        <taxon>Eukaryota</taxon>
        <taxon>Metazoa</taxon>
        <taxon>Ecdysozoa</taxon>
        <taxon>Nematoda</taxon>
        <taxon>Chromadorea</taxon>
        <taxon>Rhabditida</taxon>
        <taxon>Spirurina</taxon>
        <taxon>Ascaridomorpha</taxon>
        <taxon>Ascaridoidea</taxon>
        <taxon>Ascarididae</taxon>
        <taxon>Parascaris</taxon>
    </lineage>
</organism>